<reference evidence="2 3" key="1">
    <citation type="submission" date="2020-02" db="EMBL/GenBank/DDBJ databases">
        <title>Newly sequenced genome of strain CSTR1 showed variability in Candidatus Kuenenia stuttgartiensis genomes.</title>
        <authorList>
            <person name="Ding C."/>
            <person name="Adrian L."/>
        </authorList>
    </citation>
    <scope>NUCLEOTIDE SEQUENCE [LARGE SCALE GENOMIC DNA]</scope>
    <source>
        <strain evidence="2 3">CSTR1</strain>
    </source>
</reference>
<dbReference type="Pfam" id="PF02321">
    <property type="entry name" value="OEP"/>
    <property type="match status" value="1"/>
</dbReference>
<dbReference type="SUPFAM" id="SSF56954">
    <property type="entry name" value="Outer membrane efflux proteins (OEP)"/>
    <property type="match status" value="1"/>
</dbReference>
<proteinExistence type="inferred from homology"/>
<dbReference type="GO" id="GO:0015562">
    <property type="term" value="F:efflux transmembrane transporter activity"/>
    <property type="evidence" value="ECO:0007669"/>
    <property type="project" value="InterPro"/>
</dbReference>
<evidence type="ECO:0000313" key="2">
    <source>
        <dbReference type="EMBL" id="QII12564.1"/>
    </source>
</evidence>
<dbReference type="Proteomes" id="UP000501926">
    <property type="component" value="Chromosome"/>
</dbReference>
<dbReference type="PANTHER" id="PTHR30203">
    <property type="entry name" value="OUTER MEMBRANE CATION EFFLUX PROTEIN"/>
    <property type="match status" value="1"/>
</dbReference>
<accession>A0A6G7GT87</accession>
<evidence type="ECO:0000313" key="3">
    <source>
        <dbReference type="Proteomes" id="UP000501926"/>
    </source>
</evidence>
<protein>
    <submittedName>
        <fullName evidence="2">Heavy metal RND efflux outer membrane protein, CzcC family</fullName>
    </submittedName>
</protein>
<dbReference type="InterPro" id="IPR010131">
    <property type="entry name" value="MdtP/NodT-like"/>
</dbReference>
<name>A0A6G7GT87_KUEST</name>
<gene>
    <name evidence="2" type="primary">czcC</name>
    <name evidence="2" type="ORF">KsCSTR_31850</name>
</gene>
<dbReference type="PANTHER" id="PTHR30203:SF24">
    <property type="entry name" value="BLR4935 PROTEIN"/>
    <property type="match status" value="1"/>
</dbReference>
<organism evidence="2 3">
    <name type="scientific">Kuenenia stuttgartiensis</name>
    <dbReference type="NCBI Taxonomy" id="174633"/>
    <lineage>
        <taxon>Bacteria</taxon>
        <taxon>Pseudomonadati</taxon>
        <taxon>Planctomycetota</taxon>
        <taxon>Candidatus Brocadiia</taxon>
        <taxon>Candidatus Brocadiales</taxon>
        <taxon>Candidatus Brocadiaceae</taxon>
        <taxon>Candidatus Kuenenia</taxon>
    </lineage>
</organism>
<dbReference type="AlphaFoldDB" id="A0A6G7GT87"/>
<evidence type="ECO:0000256" key="1">
    <source>
        <dbReference type="ARBA" id="ARBA00007613"/>
    </source>
</evidence>
<dbReference type="Gene3D" id="1.20.1600.10">
    <property type="entry name" value="Outer membrane efflux proteins (OEP)"/>
    <property type="match status" value="1"/>
</dbReference>
<sequence>MHFLSKYLMVKSEMLNMKYENVFILVLLLFTQFVLISRTGSCDTSPAKTKEEVGADKPEEKPAGMLNIQWLIKEAMEHNPEIIAMRQRLNASRLRIPQAKSLDDPMFRAGSFDMSNHPFNINGQTGMLQQRYSLSQKIPFPGKLDMKGKIATQESKMTEEDLLAKVQEITAMVKTAFYDLFYVNRAIAITEENRELLRKFAKIAETKYAVGKTPQRDVLSAQVELSTLTNELIVLNKEKESVVAMMNVLLDRHPQHPLGDPPLIEIHNLDVTLEGLENLASKNRPELKRYDHAIKRNEAQLKLSKKDYYFTDFEPMVEYMQEDGNPDTWASSISINIPWLWPKNRTRVKEANEALSASRSEHRYINNKTLFEVKDYFVRLQSSKSTVNLFKTGVIPQAEQSLKAAQIGYETDTIDFLSLIDSQRVLLNSQLQYYKSVVDYETNLANLERAVGVQLIQ</sequence>
<dbReference type="EMBL" id="CP049055">
    <property type="protein sequence ID" value="QII12564.1"/>
    <property type="molecule type" value="Genomic_DNA"/>
</dbReference>
<comment type="similarity">
    <text evidence="1">Belongs to the outer membrane factor (OMF) (TC 1.B.17) family.</text>
</comment>
<dbReference type="InterPro" id="IPR003423">
    <property type="entry name" value="OMP_efflux"/>
</dbReference>